<evidence type="ECO:0000256" key="6">
    <source>
        <dbReference type="ARBA" id="ARBA00023136"/>
    </source>
</evidence>
<evidence type="ECO:0000256" key="2">
    <source>
        <dbReference type="ARBA" id="ARBA00022448"/>
    </source>
</evidence>
<feature type="transmembrane region" description="Helical" evidence="7">
    <location>
        <begin position="68"/>
        <end position="89"/>
    </location>
</feature>
<dbReference type="GO" id="GO:0022857">
    <property type="term" value="F:transmembrane transporter activity"/>
    <property type="evidence" value="ECO:0007669"/>
    <property type="project" value="InterPro"/>
</dbReference>
<keyword evidence="2" id="KW-0813">Transport</keyword>
<evidence type="ECO:0000313" key="9">
    <source>
        <dbReference type="EMBL" id="VEJ09254.1"/>
    </source>
</evidence>
<keyword evidence="3" id="KW-1003">Cell membrane</keyword>
<keyword evidence="6 7" id="KW-0472">Membrane</keyword>
<dbReference type="Gene3D" id="1.20.1720.10">
    <property type="entry name" value="Multidrug resistance protein D"/>
    <property type="match status" value="1"/>
</dbReference>
<name>A0A448TTA4_9PAST</name>
<reference evidence="9 10" key="1">
    <citation type="submission" date="2018-12" db="EMBL/GenBank/DDBJ databases">
        <authorList>
            <consortium name="Pathogen Informatics"/>
        </authorList>
    </citation>
    <scope>NUCLEOTIDE SEQUENCE [LARGE SCALE GENOMIC DNA]</scope>
    <source>
        <strain evidence="9 10">NCTC12871</strain>
    </source>
</reference>
<protein>
    <submittedName>
        <fullName evidence="9">Putative transport protein</fullName>
    </submittedName>
</protein>
<dbReference type="PANTHER" id="PTHR42718:SF46">
    <property type="entry name" value="BLR6921 PROTEIN"/>
    <property type="match status" value="1"/>
</dbReference>
<dbReference type="Gene3D" id="1.20.1250.20">
    <property type="entry name" value="MFS general substrate transporter like domains"/>
    <property type="match status" value="1"/>
</dbReference>
<dbReference type="SUPFAM" id="SSF103473">
    <property type="entry name" value="MFS general substrate transporter"/>
    <property type="match status" value="1"/>
</dbReference>
<feature type="transmembrane region" description="Helical" evidence="7">
    <location>
        <begin position="96"/>
        <end position="115"/>
    </location>
</feature>
<feature type="transmembrane region" description="Helical" evidence="7">
    <location>
        <begin position="348"/>
        <end position="366"/>
    </location>
</feature>
<feature type="transmembrane region" description="Helical" evidence="7">
    <location>
        <begin position="154"/>
        <end position="176"/>
    </location>
</feature>
<dbReference type="EMBL" id="LR134510">
    <property type="protein sequence ID" value="VEJ09254.1"/>
    <property type="molecule type" value="Genomic_DNA"/>
</dbReference>
<feature type="transmembrane region" description="Helical" evidence="7">
    <location>
        <begin position="242"/>
        <end position="261"/>
    </location>
</feature>
<feature type="transmembrane region" description="Helical" evidence="7">
    <location>
        <begin position="282"/>
        <end position="305"/>
    </location>
</feature>
<evidence type="ECO:0000256" key="3">
    <source>
        <dbReference type="ARBA" id="ARBA00022475"/>
    </source>
</evidence>
<evidence type="ECO:0000256" key="1">
    <source>
        <dbReference type="ARBA" id="ARBA00004651"/>
    </source>
</evidence>
<evidence type="ECO:0000259" key="8">
    <source>
        <dbReference type="PROSITE" id="PS50850"/>
    </source>
</evidence>
<feature type="domain" description="Major facilitator superfamily (MFS) profile" evidence="8">
    <location>
        <begin position="30"/>
        <end position="470"/>
    </location>
</feature>
<feature type="transmembrane region" description="Helical" evidence="7">
    <location>
        <begin position="27"/>
        <end position="48"/>
    </location>
</feature>
<keyword evidence="10" id="KW-1185">Reference proteome</keyword>
<dbReference type="PANTHER" id="PTHR42718">
    <property type="entry name" value="MAJOR FACILITATOR SUPERFAMILY MULTIDRUG TRANSPORTER MFSC"/>
    <property type="match status" value="1"/>
</dbReference>
<gene>
    <name evidence="9" type="primary">hsrA</name>
    <name evidence="9" type="ORF">NCTC12871_00699</name>
</gene>
<dbReference type="AlphaFoldDB" id="A0A448TTA4"/>
<dbReference type="CDD" id="cd17503">
    <property type="entry name" value="MFS_LmrB_MDR_like"/>
    <property type="match status" value="1"/>
</dbReference>
<comment type="subcellular location">
    <subcellularLocation>
        <location evidence="1">Cell membrane</location>
        <topology evidence="1">Multi-pass membrane protein</topology>
    </subcellularLocation>
</comment>
<proteinExistence type="predicted"/>
<dbReference type="InterPro" id="IPR036259">
    <property type="entry name" value="MFS_trans_sf"/>
</dbReference>
<evidence type="ECO:0000256" key="5">
    <source>
        <dbReference type="ARBA" id="ARBA00022989"/>
    </source>
</evidence>
<sequence>MNIFRKKSENSGETEVSEKKQKLAKEYFGLAWIAALAFFMQTLDATILNTALPAISKALHTVPLNMQLAIIAYALSVALFIPLSAWMADRFGSLHVFRYSVAVFVLGSIGCAMSQSLDILVLFRIIQGMGGALMMPVVRLTLIQAVPKKQLIHAWNLAAVAGLLGPILGPILGGWLVTYASWHWIFLINIPIGLLGIFAAAYYMPNFTRETKPLDFKGFFIFAGGLVGITLGLDLIAESVVAIYWAILLFIIGVLFFIAYYRHAKRHLAPLLSLHVFNIRTFRLGLTINLFVRLCASSIPFLIPLMFQICFSYRADMVGWLLAPIALSSIIAKGIVTPLLRRIGYRTTLIYSAIGIMIVVAMMGLLHESTPIIWIVVLFSLYGTCMSILFTSINTLTIGDLAQESAGVGSTLLSVTQQVGIGLGIAVASTILAGYRNILPSDLLQHAFSYTFFTTSLFGLFLIWLVTKLQSNDGKNLL</sequence>
<feature type="transmembrane region" description="Helical" evidence="7">
    <location>
        <begin position="412"/>
        <end position="435"/>
    </location>
</feature>
<evidence type="ECO:0000256" key="4">
    <source>
        <dbReference type="ARBA" id="ARBA00022692"/>
    </source>
</evidence>
<dbReference type="PRINTS" id="PR01036">
    <property type="entry name" value="TCRTETB"/>
</dbReference>
<feature type="transmembrane region" description="Helical" evidence="7">
    <location>
        <begin position="317"/>
        <end position="336"/>
    </location>
</feature>
<feature type="transmembrane region" description="Helical" evidence="7">
    <location>
        <begin position="121"/>
        <end position="142"/>
    </location>
</feature>
<keyword evidence="5 7" id="KW-1133">Transmembrane helix</keyword>
<feature type="transmembrane region" description="Helical" evidence="7">
    <location>
        <begin position="447"/>
        <end position="466"/>
    </location>
</feature>
<evidence type="ECO:0000256" key="7">
    <source>
        <dbReference type="SAM" id="Phobius"/>
    </source>
</evidence>
<dbReference type="GO" id="GO:0005886">
    <property type="term" value="C:plasma membrane"/>
    <property type="evidence" value="ECO:0007669"/>
    <property type="project" value="UniProtKB-SubCell"/>
</dbReference>
<dbReference type="Pfam" id="PF07690">
    <property type="entry name" value="MFS_1"/>
    <property type="match status" value="1"/>
</dbReference>
<organism evidence="9 10">
    <name type="scientific">Actinobacillus delphinicola</name>
    <dbReference type="NCBI Taxonomy" id="51161"/>
    <lineage>
        <taxon>Bacteria</taxon>
        <taxon>Pseudomonadati</taxon>
        <taxon>Pseudomonadota</taxon>
        <taxon>Gammaproteobacteria</taxon>
        <taxon>Pasteurellales</taxon>
        <taxon>Pasteurellaceae</taxon>
        <taxon>Actinobacillus</taxon>
    </lineage>
</organism>
<dbReference type="PROSITE" id="PS50850">
    <property type="entry name" value="MFS"/>
    <property type="match status" value="1"/>
</dbReference>
<dbReference type="InterPro" id="IPR020846">
    <property type="entry name" value="MFS_dom"/>
</dbReference>
<feature type="transmembrane region" description="Helical" evidence="7">
    <location>
        <begin position="216"/>
        <end position="236"/>
    </location>
</feature>
<accession>A0A448TTA4</accession>
<feature type="transmembrane region" description="Helical" evidence="7">
    <location>
        <begin position="372"/>
        <end position="391"/>
    </location>
</feature>
<keyword evidence="4 7" id="KW-0812">Transmembrane</keyword>
<evidence type="ECO:0000313" key="10">
    <source>
        <dbReference type="Proteomes" id="UP000279799"/>
    </source>
</evidence>
<dbReference type="Proteomes" id="UP000279799">
    <property type="component" value="Chromosome"/>
</dbReference>
<feature type="transmembrane region" description="Helical" evidence="7">
    <location>
        <begin position="182"/>
        <end position="204"/>
    </location>
</feature>
<dbReference type="KEGG" id="adp:NCTC12871_00699"/>
<dbReference type="InterPro" id="IPR011701">
    <property type="entry name" value="MFS"/>
</dbReference>